<keyword evidence="1" id="KW-0812">Transmembrane</keyword>
<feature type="transmembrane region" description="Helical" evidence="1">
    <location>
        <begin position="32"/>
        <end position="54"/>
    </location>
</feature>
<name>F2DN87_HORVV</name>
<keyword evidence="1" id="KW-1133">Transmembrane helix</keyword>
<protein>
    <submittedName>
        <fullName evidence="2">Predicted protein</fullName>
    </submittedName>
</protein>
<dbReference type="AlphaFoldDB" id="F2DN87"/>
<dbReference type="EMBL" id="AK365355">
    <property type="protein sequence ID" value="BAJ96558.1"/>
    <property type="molecule type" value="mRNA"/>
</dbReference>
<keyword evidence="1" id="KW-0472">Membrane</keyword>
<evidence type="ECO:0000256" key="1">
    <source>
        <dbReference type="SAM" id="Phobius"/>
    </source>
</evidence>
<organism evidence="2">
    <name type="scientific">Hordeum vulgare subsp. vulgare</name>
    <name type="common">Domesticated barley</name>
    <dbReference type="NCBI Taxonomy" id="112509"/>
    <lineage>
        <taxon>Eukaryota</taxon>
        <taxon>Viridiplantae</taxon>
        <taxon>Streptophyta</taxon>
        <taxon>Embryophyta</taxon>
        <taxon>Tracheophyta</taxon>
        <taxon>Spermatophyta</taxon>
        <taxon>Magnoliopsida</taxon>
        <taxon>Liliopsida</taxon>
        <taxon>Poales</taxon>
        <taxon>Poaceae</taxon>
        <taxon>BOP clade</taxon>
        <taxon>Pooideae</taxon>
        <taxon>Triticodae</taxon>
        <taxon>Triticeae</taxon>
        <taxon>Hordeinae</taxon>
        <taxon>Hordeum</taxon>
    </lineage>
</organism>
<evidence type="ECO:0000313" key="2">
    <source>
        <dbReference type="EMBL" id="BAJ96558.1"/>
    </source>
</evidence>
<proteinExistence type="evidence at transcript level"/>
<accession>F2DN87</accession>
<sequence length="115" mass="12589">MIRRLHLRPFADAREHLQGEHATVKGAVVVPFAPVGVLVFSFAFPSFFVCFFGSNPICFFASEKVGSSSPHLACRCVWGSRGTGATEATLFAREGSGDFYPFGFLGRGFLFFDLL</sequence>
<reference evidence="2" key="1">
    <citation type="journal article" date="2011" name="Plant Physiol.">
        <title>Comprehensive sequence analysis of 24,783 barley full-length cDNAs derived from 12 clone libraries.</title>
        <authorList>
            <person name="Matsumoto T."/>
            <person name="Tanaka T."/>
            <person name="Sakai H."/>
            <person name="Amano N."/>
            <person name="Kanamori H."/>
            <person name="Kurita K."/>
            <person name="Kikuta A."/>
            <person name="Kamiya K."/>
            <person name="Yamamoto M."/>
            <person name="Ikawa H."/>
            <person name="Fujii N."/>
            <person name="Hori K."/>
            <person name="Itoh T."/>
            <person name="Sato K."/>
        </authorList>
    </citation>
    <scope>NUCLEOTIDE SEQUENCE</scope>
    <source>
        <tissue evidence="2">Shoot and root</tissue>
    </source>
</reference>